<evidence type="ECO:0000313" key="4">
    <source>
        <dbReference type="EnsemblPlants" id="PAC:32925681.CDS.1"/>
    </source>
</evidence>
<protein>
    <recommendedName>
        <fullName evidence="6">Secreted protein</fullName>
    </recommendedName>
</protein>
<dbReference type="EMBL" id="ABEU02000007">
    <property type="protein sequence ID" value="PNR51030.1"/>
    <property type="molecule type" value="Genomic_DNA"/>
</dbReference>
<name>A0A2K1KB82_PHYPA</name>
<dbReference type="AlphaFoldDB" id="A0A2K1KB82"/>
<feature type="compositionally biased region" description="Polar residues" evidence="1">
    <location>
        <begin position="41"/>
        <end position="52"/>
    </location>
</feature>
<keyword evidence="5" id="KW-1185">Reference proteome</keyword>
<organism evidence="3">
    <name type="scientific">Physcomitrium patens</name>
    <name type="common">Spreading-leaved earth moss</name>
    <name type="synonym">Physcomitrella patens</name>
    <dbReference type="NCBI Taxonomy" id="3218"/>
    <lineage>
        <taxon>Eukaryota</taxon>
        <taxon>Viridiplantae</taxon>
        <taxon>Streptophyta</taxon>
        <taxon>Embryophyta</taxon>
        <taxon>Bryophyta</taxon>
        <taxon>Bryophytina</taxon>
        <taxon>Bryopsida</taxon>
        <taxon>Funariidae</taxon>
        <taxon>Funariales</taxon>
        <taxon>Funariaceae</taxon>
        <taxon>Physcomitrium</taxon>
    </lineage>
</organism>
<feature type="chain" id="PRO_5036319027" description="Secreted protein" evidence="2">
    <location>
        <begin position="24"/>
        <end position="75"/>
    </location>
</feature>
<accession>A0A2K1KB82</accession>
<keyword evidence="2" id="KW-0732">Signal</keyword>
<proteinExistence type="predicted"/>
<evidence type="ECO:0000313" key="3">
    <source>
        <dbReference type="EMBL" id="PNR51030.1"/>
    </source>
</evidence>
<evidence type="ECO:0008006" key="6">
    <source>
        <dbReference type="Google" id="ProtNLM"/>
    </source>
</evidence>
<dbReference type="Proteomes" id="UP000006727">
    <property type="component" value="Chromosome 7"/>
</dbReference>
<evidence type="ECO:0000256" key="2">
    <source>
        <dbReference type="SAM" id="SignalP"/>
    </source>
</evidence>
<sequence length="75" mass="8366">MRPLSRSHHHLLFLGAVSAFAAAALHHGWDGPRSFHEPPNVHSNHPTHSQLRSPVMSTTVHTFKQLYPKGDLPLC</sequence>
<feature type="signal peptide" evidence="2">
    <location>
        <begin position="1"/>
        <end position="23"/>
    </location>
</feature>
<dbReference type="EnsemblPlants" id="Pp3c7_10330V3.1">
    <property type="protein sequence ID" value="PAC:32925681.CDS.1"/>
    <property type="gene ID" value="Pp3c7_10330"/>
</dbReference>
<gene>
    <name evidence="3" type="ORF">PHYPA_010216</name>
</gene>
<reference evidence="4" key="3">
    <citation type="submission" date="2020-12" db="UniProtKB">
        <authorList>
            <consortium name="EnsemblPlants"/>
        </authorList>
    </citation>
    <scope>IDENTIFICATION</scope>
</reference>
<dbReference type="Gramene" id="Pp3c7_10330V3.1">
    <property type="protein sequence ID" value="PAC:32925681.CDS.1"/>
    <property type="gene ID" value="Pp3c7_10330"/>
</dbReference>
<evidence type="ECO:0000313" key="5">
    <source>
        <dbReference type="Proteomes" id="UP000006727"/>
    </source>
</evidence>
<dbReference type="InParanoid" id="A0A2K1KB82"/>
<feature type="region of interest" description="Disordered" evidence="1">
    <location>
        <begin position="31"/>
        <end position="52"/>
    </location>
</feature>
<reference evidence="3 5" key="1">
    <citation type="journal article" date="2008" name="Science">
        <title>The Physcomitrella genome reveals evolutionary insights into the conquest of land by plants.</title>
        <authorList>
            <person name="Rensing S."/>
            <person name="Lang D."/>
            <person name="Zimmer A."/>
            <person name="Terry A."/>
            <person name="Salamov A."/>
            <person name="Shapiro H."/>
            <person name="Nishiyama T."/>
            <person name="Perroud P.-F."/>
            <person name="Lindquist E."/>
            <person name="Kamisugi Y."/>
            <person name="Tanahashi T."/>
            <person name="Sakakibara K."/>
            <person name="Fujita T."/>
            <person name="Oishi K."/>
            <person name="Shin-I T."/>
            <person name="Kuroki Y."/>
            <person name="Toyoda A."/>
            <person name="Suzuki Y."/>
            <person name="Hashimoto A."/>
            <person name="Yamaguchi K."/>
            <person name="Sugano A."/>
            <person name="Kohara Y."/>
            <person name="Fujiyama A."/>
            <person name="Anterola A."/>
            <person name="Aoki S."/>
            <person name="Ashton N."/>
            <person name="Barbazuk W.B."/>
            <person name="Barker E."/>
            <person name="Bennetzen J."/>
            <person name="Bezanilla M."/>
            <person name="Blankenship R."/>
            <person name="Cho S.H."/>
            <person name="Dutcher S."/>
            <person name="Estelle M."/>
            <person name="Fawcett J.A."/>
            <person name="Gundlach H."/>
            <person name="Hanada K."/>
            <person name="Heyl A."/>
            <person name="Hicks K.A."/>
            <person name="Hugh J."/>
            <person name="Lohr M."/>
            <person name="Mayer K."/>
            <person name="Melkozernov A."/>
            <person name="Murata T."/>
            <person name="Nelson D."/>
            <person name="Pils B."/>
            <person name="Prigge M."/>
            <person name="Reiss B."/>
            <person name="Renner T."/>
            <person name="Rombauts S."/>
            <person name="Rushton P."/>
            <person name="Sanderfoot A."/>
            <person name="Schween G."/>
            <person name="Shiu S.-H."/>
            <person name="Stueber K."/>
            <person name="Theodoulou F.L."/>
            <person name="Tu H."/>
            <person name="Van de Peer Y."/>
            <person name="Verrier P.J."/>
            <person name="Waters E."/>
            <person name="Wood A."/>
            <person name="Yang L."/>
            <person name="Cove D."/>
            <person name="Cuming A."/>
            <person name="Hasebe M."/>
            <person name="Lucas S."/>
            <person name="Mishler D.B."/>
            <person name="Reski R."/>
            <person name="Grigoriev I."/>
            <person name="Quatrano R.S."/>
            <person name="Boore J.L."/>
        </authorList>
    </citation>
    <scope>NUCLEOTIDE SEQUENCE [LARGE SCALE GENOMIC DNA]</scope>
    <source>
        <strain evidence="4 5">cv. Gransden 2004</strain>
    </source>
</reference>
<reference evidence="3 5" key="2">
    <citation type="journal article" date="2018" name="Plant J.">
        <title>The Physcomitrella patens chromosome-scale assembly reveals moss genome structure and evolution.</title>
        <authorList>
            <person name="Lang D."/>
            <person name="Ullrich K.K."/>
            <person name="Murat F."/>
            <person name="Fuchs J."/>
            <person name="Jenkins J."/>
            <person name="Haas F.B."/>
            <person name="Piednoel M."/>
            <person name="Gundlach H."/>
            <person name="Van Bel M."/>
            <person name="Meyberg R."/>
            <person name="Vives C."/>
            <person name="Morata J."/>
            <person name="Symeonidi A."/>
            <person name="Hiss M."/>
            <person name="Muchero W."/>
            <person name="Kamisugi Y."/>
            <person name="Saleh O."/>
            <person name="Blanc G."/>
            <person name="Decker E.L."/>
            <person name="van Gessel N."/>
            <person name="Grimwood J."/>
            <person name="Hayes R.D."/>
            <person name="Graham S.W."/>
            <person name="Gunter L.E."/>
            <person name="McDaniel S.F."/>
            <person name="Hoernstein S.N.W."/>
            <person name="Larsson A."/>
            <person name="Li F.W."/>
            <person name="Perroud P.F."/>
            <person name="Phillips J."/>
            <person name="Ranjan P."/>
            <person name="Rokshar D.S."/>
            <person name="Rothfels C.J."/>
            <person name="Schneider L."/>
            <person name="Shu S."/>
            <person name="Stevenson D.W."/>
            <person name="Thummler F."/>
            <person name="Tillich M."/>
            <person name="Villarreal Aguilar J.C."/>
            <person name="Widiez T."/>
            <person name="Wong G.K."/>
            <person name="Wymore A."/>
            <person name="Zhang Y."/>
            <person name="Zimmer A.D."/>
            <person name="Quatrano R.S."/>
            <person name="Mayer K.F.X."/>
            <person name="Goodstein D."/>
            <person name="Casacuberta J.M."/>
            <person name="Vandepoele K."/>
            <person name="Reski R."/>
            <person name="Cuming A.C."/>
            <person name="Tuskan G.A."/>
            <person name="Maumus F."/>
            <person name="Salse J."/>
            <person name="Schmutz J."/>
            <person name="Rensing S.A."/>
        </authorList>
    </citation>
    <scope>NUCLEOTIDE SEQUENCE [LARGE SCALE GENOMIC DNA]</scope>
    <source>
        <strain evidence="4 5">cv. Gransden 2004</strain>
    </source>
</reference>
<evidence type="ECO:0000256" key="1">
    <source>
        <dbReference type="SAM" id="MobiDB-lite"/>
    </source>
</evidence>